<protein>
    <recommendedName>
        <fullName evidence="3">DUF6534 domain-containing protein</fullName>
    </recommendedName>
</protein>
<dbReference type="OrthoDB" id="3265526at2759"/>
<comment type="caution">
    <text evidence="4">The sequence shown here is derived from an EMBL/GenBank/DDBJ whole genome shotgun (WGS) entry which is preliminary data.</text>
</comment>
<dbReference type="EMBL" id="CM032182">
    <property type="protein sequence ID" value="KAG7096183.1"/>
    <property type="molecule type" value="Genomic_DNA"/>
</dbReference>
<accession>A0A9P7UX24</accession>
<dbReference type="Pfam" id="PF20152">
    <property type="entry name" value="DUF6534"/>
    <property type="match status" value="1"/>
</dbReference>
<reference evidence="4" key="1">
    <citation type="journal article" date="2021" name="Genome Biol. Evol.">
        <title>The assembled and annotated genome of the fairy-ring fungus Marasmius oreades.</title>
        <authorList>
            <person name="Hiltunen M."/>
            <person name="Ament-Velasquez S.L."/>
            <person name="Johannesson H."/>
        </authorList>
    </citation>
    <scope>NUCLEOTIDE SEQUENCE</scope>
    <source>
        <strain evidence="4">03SP1</strain>
    </source>
</reference>
<dbReference type="Proteomes" id="UP001049176">
    <property type="component" value="Chromosome 2"/>
</dbReference>
<organism evidence="4 5">
    <name type="scientific">Marasmius oreades</name>
    <name type="common">fairy-ring Marasmius</name>
    <dbReference type="NCBI Taxonomy" id="181124"/>
    <lineage>
        <taxon>Eukaryota</taxon>
        <taxon>Fungi</taxon>
        <taxon>Dikarya</taxon>
        <taxon>Basidiomycota</taxon>
        <taxon>Agaricomycotina</taxon>
        <taxon>Agaricomycetes</taxon>
        <taxon>Agaricomycetidae</taxon>
        <taxon>Agaricales</taxon>
        <taxon>Marasmiineae</taxon>
        <taxon>Marasmiaceae</taxon>
        <taxon>Marasmius</taxon>
    </lineage>
</organism>
<feature type="transmembrane region" description="Helical" evidence="2">
    <location>
        <begin position="87"/>
        <end position="109"/>
    </location>
</feature>
<evidence type="ECO:0000256" key="1">
    <source>
        <dbReference type="SAM" id="MobiDB-lite"/>
    </source>
</evidence>
<dbReference type="RefSeq" id="XP_043012653.1">
    <property type="nucleotide sequence ID" value="XM_043148061.1"/>
</dbReference>
<dbReference type="AlphaFoldDB" id="A0A9P7UX24"/>
<sequence length="394" mass="44254">MAPPLRLVFGPMLIGVFFNVMLWGIMAVQTMAYFQRYKMDALILRFFVSYLIIAETVNSILGMAMVYNLLVTEWGSKNATIYFPELLLADPLLTVLISTPIQIFVAYRIQIISQVIWIPIIVVLLALVSMGGGLWTSVMVRMVKLFARKPELHTPALTWLLASAIADVAITISLCWSLAQRKTGFKRTDDMINRVLRLTVQTGLITAVFALLDVICFLALPRSTINFIWDFALSKLYTNALLSTLNARAGWCSVAGVDTHNVLFGTSLAPASDGEIESRWRGSMYTTHPELSFPPFKTGGYEMDEVDTQSRTQRRHGDEPRSQQRLSFTTQSVEPPDGGVGGVSSVKEVKESRVVLDERERERERRFRTFTKSRTQTVKDTTVVLLPLPTFSPD</sequence>
<feature type="transmembrane region" description="Helical" evidence="2">
    <location>
        <begin position="46"/>
        <end position="67"/>
    </location>
</feature>
<evidence type="ECO:0000256" key="2">
    <source>
        <dbReference type="SAM" id="Phobius"/>
    </source>
</evidence>
<dbReference type="InterPro" id="IPR045339">
    <property type="entry name" value="DUF6534"/>
</dbReference>
<feature type="transmembrane region" description="Helical" evidence="2">
    <location>
        <begin position="116"/>
        <end position="136"/>
    </location>
</feature>
<feature type="transmembrane region" description="Helical" evidence="2">
    <location>
        <begin position="12"/>
        <end position="34"/>
    </location>
</feature>
<keyword evidence="2" id="KW-0812">Transmembrane</keyword>
<feature type="region of interest" description="Disordered" evidence="1">
    <location>
        <begin position="296"/>
        <end position="364"/>
    </location>
</feature>
<dbReference type="PANTHER" id="PTHR40465:SF1">
    <property type="entry name" value="DUF6534 DOMAIN-CONTAINING PROTEIN"/>
    <property type="match status" value="1"/>
</dbReference>
<evidence type="ECO:0000259" key="3">
    <source>
        <dbReference type="Pfam" id="PF20152"/>
    </source>
</evidence>
<dbReference type="GeneID" id="66072709"/>
<dbReference type="PANTHER" id="PTHR40465">
    <property type="entry name" value="CHROMOSOME 1, WHOLE GENOME SHOTGUN SEQUENCE"/>
    <property type="match status" value="1"/>
</dbReference>
<proteinExistence type="predicted"/>
<feature type="transmembrane region" description="Helical" evidence="2">
    <location>
        <begin position="156"/>
        <end position="179"/>
    </location>
</feature>
<keyword evidence="2" id="KW-1133">Transmembrane helix</keyword>
<evidence type="ECO:0000313" key="4">
    <source>
        <dbReference type="EMBL" id="KAG7096183.1"/>
    </source>
</evidence>
<name>A0A9P7UX24_9AGAR</name>
<gene>
    <name evidence="4" type="ORF">E1B28_003633</name>
</gene>
<keyword evidence="2" id="KW-0472">Membrane</keyword>
<evidence type="ECO:0000313" key="5">
    <source>
        <dbReference type="Proteomes" id="UP001049176"/>
    </source>
</evidence>
<dbReference type="KEGG" id="more:E1B28_003633"/>
<feature type="compositionally biased region" description="Basic and acidic residues" evidence="1">
    <location>
        <begin position="347"/>
        <end position="364"/>
    </location>
</feature>
<keyword evidence="5" id="KW-1185">Reference proteome</keyword>
<feature type="transmembrane region" description="Helical" evidence="2">
    <location>
        <begin position="200"/>
        <end position="220"/>
    </location>
</feature>
<feature type="domain" description="DUF6534" evidence="3">
    <location>
        <begin position="163"/>
        <end position="249"/>
    </location>
</feature>